<evidence type="ECO:0000256" key="1">
    <source>
        <dbReference type="ARBA" id="ARBA00004413"/>
    </source>
</evidence>
<evidence type="ECO:0000256" key="4">
    <source>
        <dbReference type="ARBA" id="ARBA00022840"/>
    </source>
</evidence>
<organism evidence="7 8">
    <name type="scientific">Hamadaea flava</name>
    <dbReference type="NCBI Taxonomy" id="1742688"/>
    <lineage>
        <taxon>Bacteria</taxon>
        <taxon>Bacillati</taxon>
        <taxon>Actinomycetota</taxon>
        <taxon>Actinomycetes</taxon>
        <taxon>Micromonosporales</taxon>
        <taxon>Micromonosporaceae</taxon>
        <taxon>Hamadaea</taxon>
    </lineage>
</organism>
<evidence type="ECO:0000256" key="5">
    <source>
        <dbReference type="ARBA" id="ARBA00049985"/>
    </source>
</evidence>
<dbReference type="EMBL" id="JBHSAY010000012">
    <property type="protein sequence ID" value="MFC4133547.1"/>
    <property type="molecule type" value="Genomic_DNA"/>
</dbReference>
<evidence type="ECO:0000259" key="6">
    <source>
        <dbReference type="PROSITE" id="PS50893"/>
    </source>
</evidence>
<keyword evidence="3" id="KW-0547">Nucleotide-binding</keyword>
<comment type="similarity">
    <text evidence="5">Belongs to the ABC transporter superfamily. Drug exporter-1 (DrugE1) (TC 3.A.1.105) family.</text>
</comment>
<dbReference type="PANTHER" id="PTHR43582:SF5">
    <property type="entry name" value="ABC TRANSPORTER"/>
    <property type="match status" value="1"/>
</dbReference>
<dbReference type="Gene3D" id="3.40.50.300">
    <property type="entry name" value="P-loop containing nucleotide triphosphate hydrolases"/>
    <property type="match status" value="1"/>
</dbReference>
<dbReference type="NCBIfam" id="TIGR01188">
    <property type="entry name" value="drrA"/>
    <property type="match status" value="1"/>
</dbReference>
<dbReference type="PROSITE" id="PS00211">
    <property type="entry name" value="ABC_TRANSPORTER_1"/>
    <property type="match status" value="1"/>
</dbReference>
<sequence length="338" mass="35302">MRDIPGPAVVAEALVKTYPGDVRALDGLSLTVQPGEVFGLLGPNGAGKSTTIKILTTLARPDAGTATVAGFDVLREPDRVRRVIGVVAQRSGADPAATGRDNLMLQGRLYGLSGVPLKRRVAELLDRFGLTDAAGRAVKTYSGGMQRRLDVALGLVHRPQVLFLDEPTTGLDPEARAAMWTEIARLAADDALAVVLTTHYLDEADRLAARLAIVDAGRVVADGAPETLKGELRGDAVHLRLRQAAGTEVATVLGGLPGVREITVDGVTVSARADDGAAAVPGILAALDRAGVPVASVTVARPSLDDVYLRYTGRRFNADKTADKTAEKTAANTLEVVA</sequence>
<keyword evidence="4 7" id="KW-0067">ATP-binding</keyword>
<proteinExistence type="inferred from homology"/>
<reference evidence="8" key="1">
    <citation type="journal article" date="2019" name="Int. J. Syst. Evol. Microbiol.">
        <title>The Global Catalogue of Microorganisms (GCM) 10K type strain sequencing project: providing services to taxonomists for standard genome sequencing and annotation.</title>
        <authorList>
            <consortium name="The Broad Institute Genomics Platform"/>
            <consortium name="The Broad Institute Genome Sequencing Center for Infectious Disease"/>
            <person name="Wu L."/>
            <person name="Ma J."/>
        </authorList>
    </citation>
    <scope>NUCLEOTIDE SEQUENCE [LARGE SCALE GENOMIC DNA]</scope>
    <source>
        <strain evidence="8">CGMCC 4.7289</strain>
    </source>
</reference>
<evidence type="ECO:0000256" key="2">
    <source>
        <dbReference type="ARBA" id="ARBA00022448"/>
    </source>
</evidence>
<dbReference type="InterPro" id="IPR025302">
    <property type="entry name" value="DrrA1/2-like_C"/>
</dbReference>
<dbReference type="PROSITE" id="PS50893">
    <property type="entry name" value="ABC_TRANSPORTER_2"/>
    <property type="match status" value="1"/>
</dbReference>
<dbReference type="SMART" id="SM00382">
    <property type="entry name" value="AAA"/>
    <property type="match status" value="1"/>
</dbReference>
<dbReference type="Pfam" id="PF13732">
    <property type="entry name" value="DrrA1-3_C"/>
    <property type="match status" value="1"/>
</dbReference>
<keyword evidence="2" id="KW-0813">Transport</keyword>
<comment type="subcellular location">
    <subcellularLocation>
        <location evidence="1">Cell membrane</location>
        <topology evidence="1">Peripheral membrane protein</topology>
        <orientation evidence="1">Cytoplasmic side</orientation>
    </subcellularLocation>
</comment>
<dbReference type="InterPro" id="IPR017871">
    <property type="entry name" value="ABC_transporter-like_CS"/>
</dbReference>
<dbReference type="Pfam" id="PF00005">
    <property type="entry name" value="ABC_tran"/>
    <property type="match status" value="1"/>
</dbReference>
<evidence type="ECO:0000256" key="3">
    <source>
        <dbReference type="ARBA" id="ARBA00022741"/>
    </source>
</evidence>
<dbReference type="PANTHER" id="PTHR43582">
    <property type="entry name" value="LINEARMYCIN RESISTANCE ATP-BINDING PROTEIN LNRL"/>
    <property type="match status" value="1"/>
</dbReference>
<evidence type="ECO:0000313" key="8">
    <source>
        <dbReference type="Proteomes" id="UP001595816"/>
    </source>
</evidence>
<dbReference type="Proteomes" id="UP001595816">
    <property type="component" value="Unassembled WGS sequence"/>
</dbReference>
<dbReference type="GO" id="GO:0005524">
    <property type="term" value="F:ATP binding"/>
    <property type="evidence" value="ECO:0007669"/>
    <property type="project" value="UniProtKB-KW"/>
</dbReference>
<gene>
    <name evidence="7" type="ORF">ACFOZ4_23305</name>
</gene>
<dbReference type="InterPro" id="IPR003439">
    <property type="entry name" value="ABC_transporter-like_ATP-bd"/>
</dbReference>
<evidence type="ECO:0000313" key="7">
    <source>
        <dbReference type="EMBL" id="MFC4133547.1"/>
    </source>
</evidence>
<feature type="domain" description="ABC transporter" evidence="6">
    <location>
        <begin position="9"/>
        <end position="241"/>
    </location>
</feature>
<dbReference type="SUPFAM" id="SSF52540">
    <property type="entry name" value="P-loop containing nucleoside triphosphate hydrolases"/>
    <property type="match status" value="1"/>
</dbReference>
<comment type="caution">
    <text evidence="7">The sequence shown here is derived from an EMBL/GenBank/DDBJ whole genome shotgun (WGS) entry which is preliminary data.</text>
</comment>
<keyword evidence="8" id="KW-1185">Reference proteome</keyword>
<name>A0ABV8LR57_9ACTN</name>
<dbReference type="InterPro" id="IPR027417">
    <property type="entry name" value="P-loop_NTPase"/>
</dbReference>
<dbReference type="RefSeq" id="WP_253762339.1">
    <property type="nucleotide sequence ID" value="NZ_JAMZDZ010000001.1"/>
</dbReference>
<dbReference type="InterPro" id="IPR003593">
    <property type="entry name" value="AAA+_ATPase"/>
</dbReference>
<accession>A0ABV8LR57</accession>
<protein>
    <submittedName>
        <fullName evidence="7">ATP-binding cassette domain-containing protein</fullName>
    </submittedName>
</protein>
<dbReference type="InterPro" id="IPR005894">
    <property type="entry name" value="DrrA"/>
</dbReference>